<organism evidence="9 10">
    <name type="scientific">Halobacillus naozhouensis</name>
    <dbReference type="NCBI Taxonomy" id="554880"/>
    <lineage>
        <taxon>Bacteria</taxon>
        <taxon>Bacillati</taxon>
        <taxon>Bacillota</taxon>
        <taxon>Bacilli</taxon>
        <taxon>Bacillales</taxon>
        <taxon>Bacillaceae</taxon>
        <taxon>Halobacillus</taxon>
    </lineage>
</organism>
<evidence type="ECO:0000256" key="7">
    <source>
        <dbReference type="RuleBase" id="RU362091"/>
    </source>
</evidence>
<keyword evidence="6 8" id="KW-0472">Membrane</keyword>
<accession>A0ABY8IYJ4</accession>
<keyword evidence="3" id="KW-0813">Transport</keyword>
<dbReference type="Gene3D" id="1.20.1730.10">
    <property type="entry name" value="Sodium/glucose cotransporter"/>
    <property type="match status" value="1"/>
</dbReference>
<reference evidence="9 10" key="1">
    <citation type="submission" date="2023-04" db="EMBL/GenBank/DDBJ databases">
        <title>Genome sequence of Halobacillus naozhouensis KACC 21980.</title>
        <authorList>
            <person name="Kim S."/>
            <person name="Heo J."/>
            <person name="Kwon S.-W."/>
        </authorList>
    </citation>
    <scope>NUCLEOTIDE SEQUENCE [LARGE SCALE GENOMIC DNA]</scope>
    <source>
        <strain evidence="9 10">KCTC 13234</strain>
    </source>
</reference>
<dbReference type="Proteomes" id="UP001221597">
    <property type="component" value="Chromosome"/>
</dbReference>
<feature type="transmembrane region" description="Helical" evidence="8">
    <location>
        <begin position="45"/>
        <end position="69"/>
    </location>
</feature>
<proteinExistence type="inferred from homology"/>
<evidence type="ECO:0000313" key="10">
    <source>
        <dbReference type="Proteomes" id="UP001221597"/>
    </source>
</evidence>
<dbReference type="PANTHER" id="PTHR48086:SF7">
    <property type="entry name" value="SODIUM-SOLUTE SYMPORTER-RELATED"/>
    <property type="match status" value="1"/>
</dbReference>
<comment type="similarity">
    <text evidence="2 7">Belongs to the sodium:solute symporter (SSF) (TC 2.A.21) family.</text>
</comment>
<sequence>MNPTLVLVLSSAVVLSGAALFSFWIGRKDKSSESWIVGGRSLPMYVVAGSQFATGMGGGVLVAHIGIGYSAGWSAITYNFLYSIGIIILVLLADWLKKQKFSTMPEIFKKLYGENKLLMSAVTFMAIVVPFGWLCTQLVAFGNLFSSISGISFTLLVFIFAAISLLFVLPGGMTSVAWTDFIFGCMMLIMSIVSGFYILNLAGGWSEISSVVPQSMIGFPEGLGAVGMTTILFWILAIFPGALTNQMSYQRIYASKSPKVAKKAFLIAAIVGVIAGIWASFMGITIFSMNPSLENSEMASGWFLTQIPIWFMAIYSAFIIATIMSTVSSAVQSVVVNITKDIYQSYINPQVSDNKLLKMSRIMAVVVIALSVLLALYYPQALGWLVATYAYSASGLLVPIFGGFILRNTNILSDKGAIGSIATGVVSAAIAQMMGTQIPYVAFGIVGSLIGFIVCNYLFKDENAQYKNEKDETRLG</sequence>
<protein>
    <submittedName>
        <fullName evidence="9">Sodium:solute symporter family protein</fullName>
    </submittedName>
</protein>
<evidence type="ECO:0000313" key="9">
    <source>
        <dbReference type="EMBL" id="WFT74259.1"/>
    </source>
</evidence>
<evidence type="ECO:0000256" key="1">
    <source>
        <dbReference type="ARBA" id="ARBA00004141"/>
    </source>
</evidence>
<feature type="transmembrane region" description="Helical" evidence="8">
    <location>
        <begin position="222"/>
        <end position="243"/>
    </location>
</feature>
<dbReference type="InterPro" id="IPR050277">
    <property type="entry name" value="Sodium:Solute_Symporter"/>
</dbReference>
<feature type="transmembrane region" description="Helical" evidence="8">
    <location>
        <begin position="440"/>
        <end position="459"/>
    </location>
</feature>
<dbReference type="EMBL" id="CP121671">
    <property type="protein sequence ID" value="WFT74259.1"/>
    <property type="molecule type" value="Genomic_DNA"/>
</dbReference>
<feature type="transmembrane region" description="Helical" evidence="8">
    <location>
        <begin position="359"/>
        <end position="378"/>
    </location>
</feature>
<dbReference type="InterPro" id="IPR038377">
    <property type="entry name" value="Na/Glc_symporter_sf"/>
</dbReference>
<feature type="transmembrane region" description="Helical" evidence="8">
    <location>
        <begin position="117"/>
        <end position="141"/>
    </location>
</feature>
<feature type="transmembrane region" description="Helical" evidence="8">
    <location>
        <begin position="384"/>
        <end position="405"/>
    </location>
</feature>
<dbReference type="PANTHER" id="PTHR48086">
    <property type="entry name" value="SODIUM/PROLINE SYMPORTER-RELATED"/>
    <property type="match status" value="1"/>
</dbReference>
<evidence type="ECO:0000256" key="2">
    <source>
        <dbReference type="ARBA" id="ARBA00006434"/>
    </source>
</evidence>
<feature type="transmembrane region" description="Helical" evidence="8">
    <location>
        <begin position="147"/>
        <end position="169"/>
    </location>
</feature>
<evidence type="ECO:0000256" key="5">
    <source>
        <dbReference type="ARBA" id="ARBA00022989"/>
    </source>
</evidence>
<gene>
    <name evidence="9" type="ORF">P9989_18155</name>
</gene>
<evidence type="ECO:0000256" key="6">
    <source>
        <dbReference type="ARBA" id="ARBA00023136"/>
    </source>
</evidence>
<evidence type="ECO:0000256" key="3">
    <source>
        <dbReference type="ARBA" id="ARBA00022448"/>
    </source>
</evidence>
<evidence type="ECO:0000256" key="4">
    <source>
        <dbReference type="ARBA" id="ARBA00022692"/>
    </source>
</evidence>
<dbReference type="PROSITE" id="PS50283">
    <property type="entry name" value="NA_SOLUT_SYMP_3"/>
    <property type="match status" value="1"/>
</dbReference>
<keyword evidence="4 8" id="KW-0812">Transmembrane</keyword>
<comment type="subcellular location">
    <subcellularLocation>
        <location evidence="1">Membrane</location>
        <topology evidence="1">Multi-pass membrane protein</topology>
    </subcellularLocation>
</comment>
<evidence type="ECO:0000256" key="8">
    <source>
        <dbReference type="SAM" id="Phobius"/>
    </source>
</evidence>
<dbReference type="CDD" id="cd10322">
    <property type="entry name" value="SLC5sbd"/>
    <property type="match status" value="1"/>
</dbReference>
<keyword evidence="10" id="KW-1185">Reference proteome</keyword>
<dbReference type="RefSeq" id="WP_283076260.1">
    <property type="nucleotide sequence ID" value="NZ_CP121671.1"/>
</dbReference>
<dbReference type="Pfam" id="PF00474">
    <property type="entry name" value="SSF"/>
    <property type="match status" value="1"/>
</dbReference>
<feature type="transmembrane region" description="Helical" evidence="8">
    <location>
        <begin position="264"/>
        <end position="289"/>
    </location>
</feature>
<dbReference type="InterPro" id="IPR001734">
    <property type="entry name" value="Na/solute_symporter"/>
</dbReference>
<keyword evidence="5 8" id="KW-1133">Transmembrane helix</keyword>
<feature type="transmembrane region" description="Helical" evidence="8">
    <location>
        <begin position="6"/>
        <end position="25"/>
    </location>
</feature>
<name>A0ABY8IYJ4_9BACI</name>
<feature type="transmembrane region" description="Helical" evidence="8">
    <location>
        <begin position="181"/>
        <end position="202"/>
    </location>
</feature>
<feature type="transmembrane region" description="Helical" evidence="8">
    <location>
        <begin position="417"/>
        <end position="434"/>
    </location>
</feature>
<feature type="transmembrane region" description="Helical" evidence="8">
    <location>
        <begin position="309"/>
        <end position="338"/>
    </location>
</feature>
<feature type="transmembrane region" description="Helical" evidence="8">
    <location>
        <begin position="75"/>
        <end position="96"/>
    </location>
</feature>